<keyword evidence="1" id="KW-0812">Transmembrane</keyword>
<dbReference type="STRING" id="1561003.Ark11_1532"/>
<evidence type="ECO:0000313" key="2">
    <source>
        <dbReference type="EMBL" id="CUT18330.1"/>
    </source>
</evidence>
<reference evidence="3" key="1">
    <citation type="submission" date="2015-11" db="EMBL/GenBank/DDBJ databases">
        <authorList>
            <person name="Seth-Smith H.M.B."/>
        </authorList>
    </citation>
    <scope>NUCLEOTIDE SEQUENCE [LARGE SCALE GENOMIC DNA]</scope>
    <source>
        <strain evidence="3">2013Ark11</strain>
    </source>
</reference>
<sequence length="919" mass="100011">KKLAQNEKEVNNSNAITTFSPLTTQNIEIVYRNREQEQNSKSTWFPSLVAEAVNVSYTYMQKQTEKSMRKEFDHWMNGSQEEKTIKRVKRNLDRPIESPATSVAELTRFISEEIELIPQPKFDAYISSIAKSGFSSADAQKGFKKLLEAMDTVDKINSLRTPNLSNQGHELKMRIVAATHLDNPGYTKGYGTTKISSLEENIGLLKDLGVNDENLSLITDGAKLLNALIVIKVSNERLVSNLGESQSLANQYILDSSIIDSHVRWSQELLTSPDLHSRFDEAVSLWLSTLSAEEQATVRNNPRLQYPKKFNQKIITDGSFLSSAEDSSTSHGLSLCIADTANKHGVEHAAELISSIDIFLGEAIATGNIEALTQLRRSLHHLSILSISMGSLGSHQTALSLEKADYKTYMDAKEIYNLISHPSIEEGETFFIGLPEHKTVLVKGFTVSHESMTQTPALTFFDPKMGIFPLLHERQAIHFLQGAFDSYGSTDILAPMPSGTGRAVMARYNPATSDQIIPALGGFPVRDMLSDVNRLVSAGSISMVTPLGSLITAIARNVDPTTARLLLRARAQLSLPSTSHVPESKSSLPDITTSNRDIAAIRAATAETYIQLATAITQAGIASDDALVDIRSLFRSDAEENTNVDSDGNISIKIWSADEATNTVNAPLGTETRRAQLEAFFKANAERAVAIVKIRVELVHRLYNLINLMYPPTIVDTVMSKLSGFIVDIINIVSLCEMQSSLEQLSALPSDQQALFIINYSHSVFNMVSATAQWSAFLTEQVSMLAASSVEVATKVAESTGSVIAAASIGSSVGSMIVGGINAGFAIKSMTEAKTTYQFGKATADLASGLTSIGLGTIGLAFPGFGAIIAAISLTIIALKYALTKYFQQATVGFYKATAGFCKTDMEIKAIIELLLSRW</sequence>
<protein>
    <submittedName>
        <fullName evidence="2">Putative membrane protein (Partial)</fullName>
    </submittedName>
</protein>
<keyword evidence="3" id="KW-1185">Reference proteome</keyword>
<organism evidence="2 3">
    <name type="scientific">Candidatus Ichthyocystis hellenicum</name>
    <dbReference type="NCBI Taxonomy" id="1561003"/>
    <lineage>
        <taxon>Bacteria</taxon>
        <taxon>Pseudomonadati</taxon>
        <taxon>Pseudomonadota</taxon>
        <taxon>Betaproteobacteria</taxon>
        <taxon>Burkholderiales</taxon>
        <taxon>Candidatus Ichthyocystis</taxon>
    </lineage>
</organism>
<feature type="transmembrane region" description="Helical" evidence="1">
    <location>
        <begin position="853"/>
        <end position="879"/>
    </location>
</feature>
<proteinExistence type="predicted"/>
<dbReference type="EMBL" id="LN906597">
    <property type="protein sequence ID" value="CUT18330.1"/>
    <property type="molecule type" value="Genomic_DNA"/>
</dbReference>
<feature type="non-terminal residue" evidence="2">
    <location>
        <position position="1"/>
    </location>
</feature>
<feature type="non-terminal residue" evidence="2">
    <location>
        <position position="919"/>
    </location>
</feature>
<gene>
    <name evidence="2" type="ORF">Ark11_1532</name>
</gene>
<evidence type="ECO:0000256" key="1">
    <source>
        <dbReference type="SAM" id="Phobius"/>
    </source>
</evidence>
<dbReference type="AlphaFoldDB" id="A0A0S4M6H7"/>
<name>A0A0S4M6H7_9BURK</name>
<dbReference type="Proteomes" id="UP000198651">
    <property type="component" value="Chromosome I"/>
</dbReference>
<evidence type="ECO:0000313" key="3">
    <source>
        <dbReference type="Proteomes" id="UP000198651"/>
    </source>
</evidence>
<keyword evidence="1" id="KW-0472">Membrane</keyword>
<keyword evidence="1" id="KW-1133">Transmembrane helix</keyword>
<accession>A0A0S4M6H7</accession>